<evidence type="ECO:0000259" key="2">
    <source>
        <dbReference type="Pfam" id="PF02591"/>
    </source>
</evidence>
<keyword evidence="1" id="KW-0175">Coiled coil</keyword>
<dbReference type="Proteomes" id="UP000241203">
    <property type="component" value="Unassembled WGS sequence"/>
</dbReference>
<organism evidence="4 6">
    <name type="scientific">Labedella gwakjiensis</name>
    <dbReference type="NCBI Taxonomy" id="390269"/>
    <lineage>
        <taxon>Bacteria</taxon>
        <taxon>Bacillati</taxon>
        <taxon>Actinomycetota</taxon>
        <taxon>Actinomycetes</taxon>
        <taxon>Micrococcales</taxon>
        <taxon>Microbacteriaceae</taxon>
        <taxon>Labedella</taxon>
    </lineage>
</organism>
<dbReference type="OrthoDB" id="9784388at2"/>
<comment type="caution">
    <text evidence="4">The sequence shown here is derived from an EMBL/GenBank/DDBJ whole genome shotgun (WGS) entry which is preliminary data.</text>
</comment>
<dbReference type="Proteomes" id="UP000268291">
    <property type="component" value="Unassembled WGS sequence"/>
</dbReference>
<feature type="coiled-coil region" evidence="1">
    <location>
        <begin position="95"/>
        <end position="164"/>
    </location>
</feature>
<dbReference type="PANTHER" id="PTHR39082:SF1">
    <property type="entry name" value="SCAVENGER RECEPTOR CLASS A MEMBER 3"/>
    <property type="match status" value="1"/>
</dbReference>
<dbReference type="InterPro" id="IPR003743">
    <property type="entry name" value="Zf-RING_7"/>
</dbReference>
<dbReference type="Pfam" id="PF02591">
    <property type="entry name" value="Zn_ribbon_9"/>
    <property type="match status" value="1"/>
</dbReference>
<evidence type="ECO:0000313" key="5">
    <source>
        <dbReference type="EMBL" id="RUQ86189.1"/>
    </source>
</evidence>
<feature type="domain" description="C4-type zinc ribbon" evidence="2">
    <location>
        <begin position="202"/>
        <end position="236"/>
    </location>
</feature>
<evidence type="ECO:0000313" key="4">
    <source>
        <dbReference type="EMBL" id="PSL39404.1"/>
    </source>
</evidence>
<feature type="domain" description="CT398-like coiled coil hairpin" evidence="3">
    <location>
        <begin position="14"/>
        <end position="192"/>
    </location>
</feature>
<dbReference type="Gene3D" id="1.10.287.1490">
    <property type="match status" value="1"/>
</dbReference>
<sequence length="244" mass="25866">MKANPAAQRSLLDLQTVDTNVTRVAHRKGHLPEIAAIAALVADRDALRGRLATELGAVEDARTDLARIESDVAVVDSRIARDTERLNGSSSAKDASALESELLSLARRKENLEDAELEVMERLEAAEAVYGETAASDRSLSERIAELEATRDASRADLDQELAALEASRSSLVSTIDDALVTAYERSRARSGFGAALLRAGTCGACTMTLTGNDLATVRSAPADDVLSCPECGAILVRTEESGL</sequence>
<dbReference type="Pfam" id="PF24481">
    <property type="entry name" value="CT398_CC"/>
    <property type="match status" value="1"/>
</dbReference>
<dbReference type="AlphaFoldDB" id="A0A2P8GZL0"/>
<evidence type="ECO:0000313" key="7">
    <source>
        <dbReference type="Proteomes" id="UP000268291"/>
    </source>
</evidence>
<dbReference type="EMBL" id="PYAU01000001">
    <property type="protein sequence ID" value="PSL39404.1"/>
    <property type="molecule type" value="Genomic_DNA"/>
</dbReference>
<name>A0A2P8GZL0_9MICO</name>
<dbReference type="RefSeq" id="WP_106564275.1">
    <property type="nucleotide sequence ID" value="NZ_PYAU01000001.1"/>
</dbReference>
<proteinExistence type="predicted"/>
<gene>
    <name evidence="4" type="ORF">CLV49_3039</name>
    <name evidence="5" type="ORF">ELQ93_04055</name>
</gene>
<dbReference type="PANTHER" id="PTHR39082">
    <property type="entry name" value="PHOSPHOLIPASE C-BETA-2-RELATED"/>
    <property type="match status" value="1"/>
</dbReference>
<evidence type="ECO:0000313" key="6">
    <source>
        <dbReference type="Proteomes" id="UP000241203"/>
    </source>
</evidence>
<reference evidence="4 6" key="1">
    <citation type="submission" date="2018-03" db="EMBL/GenBank/DDBJ databases">
        <title>Genomic Encyclopedia of Archaeal and Bacterial Type Strains, Phase II (KMG-II): from individual species to whole genera.</title>
        <authorList>
            <person name="Goeker M."/>
        </authorList>
    </citation>
    <scope>NUCLEOTIDE SEQUENCE [LARGE SCALE GENOMIC DNA]</scope>
    <source>
        <strain evidence="4 6">DSM 21548</strain>
    </source>
</reference>
<evidence type="ECO:0000256" key="1">
    <source>
        <dbReference type="SAM" id="Coils"/>
    </source>
</evidence>
<reference evidence="5 7" key="2">
    <citation type="submission" date="2018-12" db="EMBL/GenBank/DDBJ databases">
        <authorList>
            <person name="hu s."/>
            <person name="Xu Y."/>
            <person name="Xu B."/>
            <person name="Li F."/>
        </authorList>
    </citation>
    <scope>NUCLEOTIDE SEQUENCE [LARGE SCALE GENOMIC DNA]</scope>
    <source>
        <strain evidence="5 7">KSW2-17</strain>
    </source>
</reference>
<evidence type="ECO:0000259" key="3">
    <source>
        <dbReference type="Pfam" id="PF24481"/>
    </source>
</evidence>
<protein>
    <submittedName>
        <fullName evidence="4">Uncharacterized protein</fullName>
    </submittedName>
</protein>
<dbReference type="InterPro" id="IPR052376">
    <property type="entry name" value="Oxidative_Scav/Glycosyltrans"/>
</dbReference>
<accession>A0A2P8GZL0</accession>
<dbReference type="EMBL" id="RZGY01000001">
    <property type="protein sequence ID" value="RUQ86189.1"/>
    <property type="molecule type" value="Genomic_DNA"/>
</dbReference>
<dbReference type="InterPro" id="IPR056003">
    <property type="entry name" value="CT398_CC_hairpin"/>
</dbReference>
<keyword evidence="7" id="KW-1185">Reference proteome</keyword>